<comment type="caution">
    <text evidence="10">The sequence shown here is derived from an EMBL/GenBank/DDBJ whole genome shotgun (WGS) entry which is preliminary data.</text>
</comment>
<comment type="similarity">
    <text evidence="5">Belongs to the intermediate filament family.</text>
</comment>
<dbReference type="GO" id="GO:0006998">
    <property type="term" value="P:nuclear envelope organization"/>
    <property type="evidence" value="ECO:0007669"/>
    <property type="project" value="TreeGrafter"/>
</dbReference>
<reference evidence="10" key="1">
    <citation type="submission" date="2019-10" db="EMBL/GenBank/DDBJ databases">
        <title>Bird 10,000 Genomes (B10K) Project - Family phase.</title>
        <authorList>
            <person name="Zhang G."/>
        </authorList>
    </citation>
    <scope>NUCLEOTIDE SEQUENCE</scope>
    <source>
        <strain evidence="10">B10K-DU-002-53</strain>
        <tissue evidence="10">Muscle</tissue>
    </source>
</reference>
<dbReference type="OrthoDB" id="102442at2759"/>
<keyword evidence="2 6" id="KW-0175">Coiled coil</keyword>
<dbReference type="PROSITE" id="PS51842">
    <property type="entry name" value="IF_ROD_2"/>
    <property type="match status" value="1"/>
</dbReference>
<keyword evidence="3" id="KW-0636">Prenylation</keyword>
<dbReference type="PROSITE" id="PS51841">
    <property type="entry name" value="LTD"/>
    <property type="match status" value="1"/>
</dbReference>
<evidence type="ECO:0000256" key="5">
    <source>
        <dbReference type="RuleBase" id="RU000685"/>
    </source>
</evidence>
<evidence type="ECO:0000313" key="11">
    <source>
        <dbReference type="Proteomes" id="UP000633448"/>
    </source>
</evidence>
<feature type="coiled-coil region" evidence="6">
    <location>
        <begin position="31"/>
        <end position="72"/>
    </location>
</feature>
<dbReference type="Gene3D" id="1.20.5.1160">
    <property type="entry name" value="Vasodilator-stimulated phosphoprotein"/>
    <property type="match status" value="1"/>
</dbReference>
<accession>A0A851FR59</accession>
<evidence type="ECO:0000256" key="3">
    <source>
        <dbReference type="ARBA" id="ARBA00023289"/>
    </source>
</evidence>
<dbReference type="Proteomes" id="UP000633448">
    <property type="component" value="Unassembled WGS sequence"/>
</dbReference>
<comment type="subcellular location">
    <subcellularLocation>
        <location evidence="4">Nucleus lamina</location>
    </subcellularLocation>
</comment>
<dbReference type="SMART" id="SM01391">
    <property type="entry name" value="Filament"/>
    <property type="match status" value="1"/>
</dbReference>
<dbReference type="InterPro" id="IPR001322">
    <property type="entry name" value="Lamin_tail_dom"/>
</dbReference>
<proteinExistence type="inferred from homology"/>
<dbReference type="GO" id="GO:0005652">
    <property type="term" value="C:nuclear lamina"/>
    <property type="evidence" value="ECO:0007669"/>
    <property type="project" value="UniProtKB-SubCell"/>
</dbReference>
<dbReference type="GO" id="GO:0090435">
    <property type="term" value="P:protein localization to nuclear envelope"/>
    <property type="evidence" value="ECO:0007669"/>
    <property type="project" value="TreeGrafter"/>
</dbReference>
<feature type="domain" description="IF rod" evidence="9">
    <location>
        <begin position="34"/>
        <end position="390"/>
    </location>
</feature>
<keyword evidence="1 5" id="KW-0403">Intermediate filament</keyword>
<feature type="coiled-coil region" evidence="6">
    <location>
        <begin position="241"/>
        <end position="368"/>
    </location>
</feature>
<dbReference type="PANTHER" id="PTHR45721:SF16">
    <property type="entry name" value="LAMIN-L(III)"/>
    <property type="match status" value="1"/>
</dbReference>
<dbReference type="PROSITE" id="PS00226">
    <property type="entry name" value="IF_ROD_1"/>
    <property type="match status" value="1"/>
</dbReference>
<dbReference type="GO" id="GO:0031507">
    <property type="term" value="P:heterochromatin formation"/>
    <property type="evidence" value="ECO:0007669"/>
    <property type="project" value="TreeGrafter"/>
</dbReference>
<dbReference type="SUPFAM" id="SSF64593">
    <property type="entry name" value="Intermediate filament protein, coiled coil region"/>
    <property type="match status" value="2"/>
</dbReference>
<sequence length="587" mass="67393">AAMATLLPETPAGGSRSRAAESPLTPSRARRLQEKEELKQLNNRLVIYIERVRALEAENSALQQQVTEEEASSDRQLGFLRLRYQEELADARRALHDTAIERAALQVELDKIGEEHRQLHIRNSKREIDLSVAQARLKDLDAQLNAKEAALATALNENRTLENELGDLRDRVLTLNVSLEETKKHLHSVKLRRADLENHIETLQEEMMFQKHLHEDELKESKRVHESRLEEVDSCHQREFESKLSDALQALRKEHEEKVQEYKEELGRAFSAKMENAQITATKSSEFANAAREELMETRKRADTLLSQINQYQIQNVALESRIKELHDLMEYDRDLHRRRIAEKDKEIAQAQKQAQEQLEEYGNLLDVKLALDLEISAYRKMLEGEEQRLKLSPTPSSHSMTTQSTSQGRRFLRGKKRQIKESKKRAHSAAFKTIQHASTSGNVSIEEIDIDGKFVRLKNNSDQDQLLHDWVLRRHIGSVSDVTYKFPSLFTLQAGQVVTIWGAAAGVSPGPNDLVWKTQRSWGTGDNIDVTLITDDGEELAERKIMLVPREENSDQDDDYEEITGSEMEFASQTKRRRKKKCCLVS</sequence>
<feature type="region of interest" description="Disordered" evidence="7">
    <location>
        <begin position="389"/>
        <end position="411"/>
    </location>
</feature>
<dbReference type="Gene3D" id="1.20.5.170">
    <property type="match status" value="1"/>
</dbReference>
<feature type="non-terminal residue" evidence="10">
    <location>
        <position position="587"/>
    </location>
</feature>
<protein>
    <submittedName>
        <fullName evidence="10">LAML3 protein</fullName>
    </submittedName>
</protein>
<feature type="domain" description="LTD" evidence="8">
    <location>
        <begin position="432"/>
        <end position="551"/>
    </location>
</feature>
<dbReference type="InterPro" id="IPR039008">
    <property type="entry name" value="IF_rod_dom"/>
</dbReference>
<feature type="non-terminal residue" evidence="10">
    <location>
        <position position="1"/>
    </location>
</feature>
<dbReference type="InterPro" id="IPR018039">
    <property type="entry name" value="IF_conserved"/>
</dbReference>
<dbReference type="InterPro" id="IPR036415">
    <property type="entry name" value="Lamin_tail_dom_sf"/>
</dbReference>
<feature type="region of interest" description="Disordered" evidence="7">
    <location>
        <begin position="1"/>
        <end position="30"/>
    </location>
</feature>
<gene>
    <name evidence="10" type="primary">Laml3</name>
    <name evidence="10" type="ORF">PITSOR_R14317</name>
</gene>
<dbReference type="GO" id="GO:0005882">
    <property type="term" value="C:intermediate filament"/>
    <property type="evidence" value="ECO:0007669"/>
    <property type="project" value="UniProtKB-KW"/>
</dbReference>
<dbReference type="SUPFAM" id="SSF74853">
    <property type="entry name" value="Lamin A/C globular tail domain"/>
    <property type="match status" value="1"/>
</dbReference>
<feature type="coiled-coil region" evidence="6">
    <location>
        <begin position="130"/>
        <end position="213"/>
    </location>
</feature>
<dbReference type="EMBL" id="WEKX01026362">
    <property type="protein sequence ID" value="NWI96595.1"/>
    <property type="molecule type" value="Genomic_DNA"/>
</dbReference>
<evidence type="ECO:0000256" key="2">
    <source>
        <dbReference type="ARBA" id="ARBA00023054"/>
    </source>
</evidence>
<keyword evidence="11" id="KW-1185">Reference proteome</keyword>
<evidence type="ECO:0000256" key="1">
    <source>
        <dbReference type="ARBA" id="ARBA00022754"/>
    </source>
</evidence>
<evidence type="ECO:0000259" key="8">
    <source>
        <dbReference type="PROSITE" id="PS51841"/>
    </source>
</evidence>
<feature type="compositionally biased region" description="Low complexity" evidence="7">
    <location>
        <begin position="393"/>
        <end position="408"/>
    </location>
</feature>
<evidence type="ECO:0000313" key="10">
    <source>
        <dbReference type="EMBL" id="NWI96595.1"/>
    </source>
</evidence>
<feature type="compositionally biased region" description="Basic residues" evidence="7">
    <location>
        <begin position="575"/>
        <end position="587"/>
    </location>
</feature>
<evidence type="ECO:0000256" key="7">
    <source>
        <dbReference type="SAM" id="MobiDB-lite"/>
    </source>
</evidence>
<dbReference type="GO" id="GO:0005200">
    <property type="term" value="F:structural constituent of cytoskeleton"/>
    <property type="evidence" value="ECO:0007669"/>
    <property type="project" value="TreeGrafter"/>
</dbReference>
<feature type="compositionally biased region" description="Acidic residues" evidence="7">
    <location>
        <begin position="555"/>
        <end position="565"/>
    </location>
</feature>
<name>A0A851FR59_PITSO</name>
<dbReference type="GO" id="GO:0051664">
    <property type="term" value="P:nuclear pore localization"/>
    <property type="evidence" value="ECO:0007669"/>
    <property type="project" value="TreeGrafter"/>
</dbReference>
<evidence type="ECO:0000259" key="9">
    <source>
        <dbReference type="PROSITE" id="PS51842"/>
    </source>
</evidence>
<dbReference type="AlphaFoldDB" id="A0A851FR59"/>
<evidence type="ECO:0000256" key="4">
    <source>
        <dbReference type="ARBA" id="ARBA00024186"/>
    </source>
</evidence>
<keyword evidence="3" id="KW-0449">Lipoprotein</keyword>
<dbReference type="PANTHER" id="PTHR45721">
    <property type="entry name" value="LAMIN DM0-RELATED"/>
    <property type="match status" value="1"/>
</dbReference>
<dbReference type="GO" id="GO:0007097">
    <property type="term" value="P:nuclear migration"/>
    <property type="evidence" value="ECO:0007669"/>
    <property type="project" value="TreeGrafter"/>
</dbReference>
<evidence type="ECO:0000256" key="6">
    <source>
        <dbReference type="SAM" id="Coils"/>
    </source>
</evidence>
<organism evidence="10 11">
    <name type="scientific">Pitta sordida</name>
    <name type="common">Hooded pitta</name>
    <dbReference type="NCBI Taxonomy" id="9163"/>
    <lineage>
        <taxon>Eukaryota</taxon>
        <taxon>Metazoa</taxon>
        <taxon>Chordata</taxon>
        <taxon>Craniata</taxon>
        <taxon>Vertebrata</taxon>
        <taxon>Euteleostomi</taxon>
        <taxon>Archelosauria</taxon>
        <taxon>Archosauria</taxon>
        <taxon>Dinosauria</taxon>
        <taxon>Saurischia</taxon>
        <taxon>Theropoda</taxon>
        <taxon>Coelurosauria</taxon>
        <taxon>Aves</taxon>
        <taxon>Neognathae</taxon>
        <taxon>Neoaves</taxon>
        <taxon>Telluraves</taxon>
        <taxon>Australaves</taxon>
        <taxon>Passeriformes</taxon>
        <taxon>Pittidae</taxon>
        <taxon>Pitta</taxon>
    </lineage>
</organism>
<dbReference type="Pfam" id="PF00038">
    <property type="entry name" value="Filament"/>
    <property type="match status" value="1"/>
</dbReference>
<feature type="region of interest" description="Disordered" evidence="7">
    <location>
        <begin position="552"/>
        <end position="587"/>
    </location>
</feature>
<dbReference type="Pfam" id="PF00932">
    <property type="entry name" value="LTD"/>
    <property type="match status" value="1"/>
</dbReference>
<dbReference type="Gene3D" id="2.60.40.1260">
    <property type="entry name" value="Lamin Tail domain"/>
    <property type="match status" value="1"/>
</dbReference>